<dbReference type="PATRIC" id="fig|1095749.3.peg.946"/>
<evidence type="ECO:0000313" key="4">
    <source>
        <dbReference type="EMBL" id="EIJ69870.1"/>
    </source>
</evidence>
<evidence type="ECO:0000313" key="5">
    <source>
        <dbReference type="Proteomes" id="UP000006457"/>
    </source>
</evidence>
<comment type="caution">
    <text evidence="4">The sequence shown here is derived from an EMBL/GenBank/DDBJ whole genome shotgun (WGS) entry which is preliminary data.</text>
</comment>
<dbReference type="OrthoDB" id="5293867at2"/>
<keyword evidence="2" id="KW-0812">Transmembrane</keyword>
<dbReference type="InterPro" id="IPR019617">
    <property type="entry name" value="DUF2489"/>
</dbReference>
<evidence type="ECO:0000259" key="3">
    <source>
        <dbReference type="Pfam" id="PF10675"/>
    </source>
</evidence>
<name>I3DDS7_9PAST</name>
<keyword evidence="2" id="KW-1133">Transmembrane helix</keyword>
<protein>
    <submittedName>
        <fullName evidence="4">PF10675 family protein</fullName>
    </submittedName>
</protein>
<keyword evidence="5" id="KW-1185">Reference proteome</keyword>
<reference evidence="4 5" key="1">
    <citation type="submission" date="2012-03" db="EMBL/GenBank/DDBJ databases">
        <authorList>
            <person name="Harkins D.M."/>
            <person name="Madupu R."/>
            <person name="Durkin A.S."/>
            <person name="Torralba M."/>
            <person name="Methe B."/>
            <person name="Sutton G.G."/>
            <person name="Nelson K.E."/>
        </authorList>
    </citation>
    <scope>NUCLEOTIDE SEQUENCE [LARGE SCALE GENOMIC DNA]</scope>
    <source>
        <strain evidence="4 5">CCUG 2042</strain>
    </source>
</reference>
<feature type="domain" description="DUF2489" evidence="3">
    <location>
        <begin position="15"/>
        <end position="139"/>
    </location>
</feature>
<dbReference type="eggNOG" id="ENOG50332QM">
    <property type="taxonomic scope" value="Bacteria"/>
</dbReference>
<dbReference type="AlphaFoldDB" id="I3DDS7"/>
<gene>
    <name evidence="4" type="ORF">HMPREF1052_2087</name>
</gene>
<dbReference type="Pfam" id="PF10675">
    <property type="entry name" value="DUF2489"/>
    <property type="match status" value="1"/>
</dbReference>
<sequence>MSWTYILSILAIIIIMIMVGYTIHVLRELNKQKRLFAKARQDRINRIQESIIIIAKAMQTNDCNHSEGVIRLKMLLDPLGQKTLSAYPAMDQLYHVVKEMPTHEARQNLKKNERMKLDLERESAEAELEEKIKTELIQLLSDIENYQKRKQ</sequence>
<evidence type="ECO:0000256" key="1">
    <source>
        <dbReference type="SAM" id="Coils"/>
    </source>
</evidence>
<dbReference type="RefSeq" id="WP_005760230.1">
    <property type="nucleotide sequence ID" value="NZ_AJSX01000025.1"/>
</dbReference>
<accession>I3DDS7</accession>
<keyword evidence="2" id="KW-0472">Membrane</keyword>
<feature type="transmembrane region" description="Helical" evidence="2">
    <location>
        <begin position="6"/>
        <end position="26"/>
    </location>
</feature>
<organism evidence="4 5">
    <name type="scientific">Pasteurella bettyae CCUG 2042</name>
    <dbReference type="NCBI Taxonomy" id="1095749"/>
    <lineage>
        <taxon>Bacteria</taxon>
        <taxon>Pseudomonadati</taxon>
        <taxon>Pseudomonadota</taxon>
        <taxon>Gammaproteobacteria</taxon>
        <taxon>Pasteurellales</taxon>
        <taxon>Pasteurellaceae</taxon>
        <taxon>Pasteurella</taxon>
    </lineage>
</organism>
<dbReference type="Proteomes" id="UP000006457">
    <property type="component" value="Unassembled WGS sequence"/>
</dbReference>
<keyword evidence="1" id="KW-0175">Coiled coil</keyword>
<feature type="coiled-coil region" evidence="1">
    <location>
        <begin position="102"/>
        <end position="149"/>
    </location>
</feature>
<dbReference type="EMBL" id="AJSX01000025">
    <property type="protein sequence ID" value="EIJ69870.1"/>
    <property type="molecule type" value="Genomic_DNA"/>
</dbReference>
<proteinExistence type="predicted"/>
<evidence type="ECO:0000256" key="2">
    <source>
        <dbReference type="SAM" id="Phobius"/>
    </source>
</evidence>